<comment type="caution">
    <text evidence="3">The sequence shown here is derived from an EMBL/GenBank/DDBJ whole genome shotgun (WGS) entry which is preliminary data.</text>
</comment>
<feature type="domain" description="SWIM-type" evidence="2">
    <location>
        <begin position="166"/>
        <end position="200"/>
    </location>
</feature>
<dbReference type="InterPro" id="IPR007527">
    <property type="entry name" value="Znf_SWIM"/>
</dbReference>
<dbReference type="AlphaFoldDB" id="A0A853J9V7"/>
<proteinExistence type="predicted"/>
<gene>
    <name evidence="3" type="ORF">H0E84_03650</name>
</gene>
<dbReference type="EMBL" id="JACCKA010000027">
    <property type="protein sequence ID" value="NZA25467.1"/>
    <property type="molecule type" value="Genomic_DNA"/>
</dbReference>
<evidence type="ECO:0000313" key="3">
    <source>
        <dbReference type="EMBL" id="NZA25467.1"/>
    </source>
</evidence>
<reference evidence="3 4" key="1">
    <citation type="submission" date="2020-07" db="EMBL/GenBank/DDBJ databases">
        <title>Luteimonas sp. SJ-92.</title>
        <authorList>
            <person name="Huang X.-X."/>
            <person name="Xu L."/>
            <person name="Sun J.-Q."/>
        </authorList>
    </citation>
    <scope>NUCLEOTIDE SEQUENCE [LARGE SCALE GENOMIC DNA]</scope>
    <source>
        <strain evidence="3 4">SJ-92</strain>
    </source>
</reference>
<keyword evidence="1" id="KW-0863">Zinc-finger</keyword>
<accession>A0A853J9V7</accession>
<organism evidence="3 4">
    <name type="scientific">Luteimonas salinisoli</name>
    <dbReference type="NCBI Taxonomy" id="2752307"/>
    <lineage>
        <taxon>Bacteria</taxon>
        <taxon>Pseudomonadati</taxon>
        <taxon>Pseudomonadota</taxon>
        <taxon>Gammaproteobacteria</taxon>
        <taxon>Lysobacterales</taxon>
        <taxon>Lysobacteraceae</taxon>
        <taxon>Luteimonas</taxon>
    </lineage>
</organism>
<evidence type="ECO:0000256" key="1">
    <source>
        <dbReference type="PROSITE-ProRule" id="PRU00325"/>
    </source>
</evidence>
<keyword evidence="1" id="KW-0479">Metal-binding</keyword>
<evidence type="ECO:0000259" key="2">
    <source>
        <dbReference type="PROSITE" id="PS50966"/>
    </source>
</evidence>
<feature type="domain" description="SWIM-type" evidence="2">
    <location>
        <begin position="56"/>
        <end position="90"/>
    </location>
</feature>
<dbReference type="PROSITE" id="PS50966">
    <property type="entry name" value="ZF_SWIM"/>
    <property type="match status" value="2"/>
</dbReference>
<evidence type="ECO:0000313" key="4">
    <source>
        <dbReference type="Proteomes" id="UP000578091"/>
    </source>
</evidence>
<sequence length="693" mass="74472">MKPLRLDLLELTPEALMALANPGFVKRALRDIAAGALPQIEEEPDGTVRARYSDGQCATLPPGRSLREAACSCPASGLCRHRVTLVLAYQRWAADTAAAHAVDKQPEAPPPDSTEWSPARFDDAELAALPAATLEMALRLASAQPAVRVTAWHADAPVPAASLPMCSVRFFSRSNLMHARCDCKKGSGCEHVVLAVWAFRQARALQPGQSQVVELVAPTRADKERRSWFDPQAESPAPDLDAVLLQLWLDGSSQPPMALEARFEAFRNRCVAAGWCWVVEALDEVRQLLTTQHARSSGFDPMRLLAALAELPARLFAARRAELLAISGATTTLPTTQILGVGIKGEVALDHLRLVSLGAECWQGEQIEGVRIAFADPDTQAVTVLERSWAISPGKSAGAQMARRVAGQSVRQLACGQIVTKGARRRANGVIEIVARASETSVLPLSARSWDTLGAPLRQPSGRALVSCLMDAHPDFVRPKQAIEHLHVLPIARVLEWGWDAATQTLHAQVLSATQGPASDEDVVRLSLQHRAAASCAVDAFARVLGKEWGVPMAVAGIATVEAGRLRMQPLSILTEQRAVVLDAEQVAKQSLPSREADASPSPLGAVVQATLDLLVSWLRQGLRHQGAGAMTRGLAQVDALRQAGLCRASAELQGVIDDIRGSDRNRLPTRLAGLVLLLRGVARESELDPRSC</sequence>
<protein>
    <submittedName>
        <fullName evidence="3">SWIM zinc finger family protein</fullName>
    </submittedName>
</protein>
<keyword evidence="4" id="KW-1185">Reference proteome</keyword>
<name>A0A853J9V7_9GAMM</name>
<dbReference type="GO" id="GO:0008270">
    <property type="term" value="F:zinc ion binding"/>
    <property type="evidence" value="ECO:0007669"/>
    <property type="project" value="UniProtKB-KW"/>
</dbReference>
<keyword evidence="1" id="KW-0862">Zinc</keyword>
<dbReference type="Pfam" id="PF04434">
    <property type="entry name" value="SWIM"/>
    <property type="match status" value="2"/>
</dbReference>
<dbReference type="RefSeq" id="WP_180677268.1">
    <property type="nucleotide sequence ID" value="NZ_JACCKA010000027.1"/>
</dbReference>
<dbReference type="Proteomes" id="UP000578091">
    <property type="component" value="Unassembled WGS sequence"/>
</dbReference>